<evidence type="ECO:0000256" key="1">
    <source>
        <dbReference type="SAM" id="MobiDB-lite"/>
    </source>
</evidence>
<dbReference type="InterPro" id="IPR021864">
    <property type="entry name" value="DUF3475"/>
</dbReference>
<protein>
    <recommendedName>
        <fullName evidence="7">DUF668 domain-containing protein</fullName>
    </recommendedName>
</protein>
<proteinExistence type="predicted"/>
<dbReference type="InterPro" id="IPR045021">
    <property type="entry name" value="PSI1/2/3"/>
</dbReference>
<feature type="domain" description="DUF3475" evidence="4">
    <location>
        <begin position="161"/>
        <end position="217"/>
    </location>
</feature>
<evidence type="ECO:0000256" key="2">
    <source>
        <dbReference type="SAM" id="Phobius"/>
    </source>
</evidence>
<gene>
    <name evidence="5" type="ORF">C1H46_031247</name>
</gene>
<dbReference type="STRING" id="106549.A0A540LAA0"/>
<sequence>MGGMCSKRRRSTVDDVNVNNAPNGGLPTANGHHSNGSRGLPPKLNSNSTPSPVSEGVDKQLRDPFMLPETNNMVPYGLITDDVNDGIPHLSRTLSHKNRSNKSKQAVAKVSEVSSLLGRAGTAGLGKAVEVLDTLGSSMTNLNPSSGFTSGVTTKGNKISILAFEVANTVVKGSNLMQSLSKDNIKHLKGVVLPSEGVQNLISRDMDELLRIAAADKREELKVFSGEVVRFGNRCKDPQWHNLDRYFEKLGSEITPQRQLKEDAETVMQQLMTLVLNTAELYHELHALDRFEQDYRRKLEEEDNSSTTQRGDSLAILRAELKSQRKHVRSLKKKSLWSQILEEVMEKLVDVVHFLHMEIHEAFGNADTDKPVKGSQNNHKKLGSAGLALHYANIITQIDLLYKQVFGIVSELLNTVITWAMTSELMFECNQVSRSSSVPSNTRDTLYQGLPPGVKSALRSKLQSFQLKEEHTIAEIKAEMEKTLRWLVPIATNTTKAHHGFGWVGEWANTGSVMNRKPAGQTDLLRIETLHHADKHGTESHILELVVWLHHLVNQTRVGNCGIRSPVKSPLCSPNQKAIQLCMNKTNCSSPILTVEDQEMLRYHTIAEIKAEMEKTLRWLIATNTTKSGMNRKPAGQTDLLRIETLHHADKNRTDAYILELVVWLHHLVNQSRVSIGSIQSERSNHSLTSERKKDPFPIRRPSVPIIEFDFDQSKALDVIDRVDTIRSIGMHRRSGSCVCMSSRFICGICLCRVLVVMAVAMLWKRA</sequence>
<dbReference type="EMBL" id="VIEB01000689">
    <property type="protein sequence ID" value="TQD83192.1"/>
    <property type="molecule type" value="Genomic_DNA"/>
</dbReference>
<evidence type="ECO:0000313" key="5">
    <source>
        <dbReference type="EMBL" id="TQD83192.1"/>
    </source>
</evidence>
<dbReference type="Proteomes" id="UP000315295">
    <property type="component" value="Unassembled WGS sequence"/>
</dbReference>
<dbReference type="PANTHER" id="PTHR31730:SF32">
    <property type="entry name" value="PROTEIN PSK SIMULATOR 1"/>
    <property type="match status" value="1"/>
</dbReference>
<dbReference type="PANTHER" id="PTHR31730">
    <property type="entry name" value="OS01G0873900 PROTEIN"/>
    <property type="match status" value="1"/>
</dbReference>
<organism evidence="5 6">
    <name type="scientific">Malus baccata</name>
    <name type="common">Siberian crab apple</name>
    <name type="synonym">Pyrus baccata</name>
    <dbReference type="NCBI Taxonomy" id="106549"/>
    <lineage>
        <taxon>Eukaryota</taxon>
        <taxon>Viridiplantae</taxon>
        <taxon>Streptophyta</taxon>
        <taxon>Embryophyta</taxon>
        <taxon>Tracheophyta</taxon>
        <taxon>Spermatophyta</taxon>
        <taxon>Magnoliopsida</taxon>
        <taxon>eudicotyledons</taxon>
        <taxon>Gunneridae</taxon>
        <taxon>Pentapetalae</taxon>
        <taxon>rosids</taxon>
        <taxon>fabids</taxon>
        <taxon>Rosales</taxon>
        <taxon>Rosaceae</taxon>
        <taxon>Amygdaloideae</taxon>
        <taxon>Maleae</taxon>
        <taxon>Malus</taxon>
    </lineage>
</organism>
<dbReference type="GO" id="GO:0045927">
    <property type="term" value="P:positive regulation of growth"/>
    <property type="evidence" value="ECO:0007669"/>
    <property type="project" value="InterPro"/>
</dbReference>
<dbReference type="AlphaFoldDB" id="A0A540LAA0"/>
<feature type="region of interest" description="Disordered" evidence="1">
    <location>
        <begin position="1"/>
        <end position="58"/>
    </location>
</feature>
<dbReference type="Pfam" id="PF05003">
    <property type="entry name" value="DUF668"/>
    <property type="match status" value="1"/>
</dbReference>
<feature type="compositionally biased region" description="Basic residues" evidence="1">
    <location>
        <begin position="1"/>
        <end position="10"/>
    </location>
</feature>
<name>A0A540LAA0_MALBA</name>
<feature type="transmembrane region" description="Helical" evidence="2">
    <location>
        <begin position="741"/>
        <end position="764"/>
    </location>
</feature>
<dbReference type="Pfam" id="PF11961">
    <property type="entry name" value="DUF3475"/>
    <property type="match status" value="1"/>
</dbReference>
<evidence type="ECO:0000313" key="6">
    <source>
        <dbReference type="Proteomes" id="UP000315295"/>
    </source>
</evidence>
<dbReference type="InterPro" id="IPR007700">
    <property type="entry name" value="DUF668"/>
</dbReference>
<reference evidence="5 6" key="1">
    <citation type="journal article" date="2019" name="G3 (Bethesda)">
        <title>Sequencing of a Wild Apple (Malus baccata) Genome Unravels the Differences Between Cultivated and Wild Apple Species Regarding Disease Resistance and Cold Tolerance.</title>
        <authorList>
            <person name="Chen X."/>
        </authorList>
    </citation>
    <scope>NUCLEOTIDE SEQUENCE [LARGE SCALE GENOMIC DNA]</scope>
    <source>
        <strain evidence="6">cv. Shandingzi</strain>
        <tissue evidence="5">Leaves</tissue>
    </source>
</reference>
<evidence type="ECO:0000259" key="4">
    <source>
        <dbReference type="Pfam" id="PF11961"/>
    </source>
</evidence>
<comment type="caution">
    <text evidence="5">The sequence shown here is derived from an EMBL/GenBank/DDBJ whole genome shotgun (WGS) entry which is preliminary data.</text>
</comment>
<keyword evidence="6" id="KW-1185">Reference proteome</keyword>
<keyword evidence="2" id="KW-0812">Transmembrane</keyword>
<feature type="domain" description="DUF668" evidence="3">
    <location>
        <begin position="382"/>
        <end position="496"/>
    </location>
</feature>
<evidence type="ECO:0008006" key="7">
    <source>
        <dbReference type="Google" id="ProtNLM"/>
    </source>
</evidence>
<evidence type="ECO:0000259" key="3">
    <source>
        <dbReference type="Pfam" id="PF05003"/>
    </source>
</evidence>
<keyword evidence="2" id="KW-1133">Transmembrane helix</keyword>
<accession>A0A540LAA0</accession>
<keyword evidence="2" id="KW-0472">Membrane</keyword>